<reference evidence="4" key="2">
    <citation type="submission" date="2020-04" db="EMBL/GenBank/DDBJ databases">
        <authorList>
            <person name="Tanveer F."/>
            <person name="Xie Y."/>
            <person name="Shinwari Z.K."/>
        </authorList>
    </citation>
    <scope>NUCLEOTIDE SEQUENCE</scope>
    <source>
        <strain evidence="4">MOSEL-ME25</strain>
    </source>
</reference>
<dbReference type="EMBL" id="JXII01000009">
    <property type="protein sequence ID" value="KIH69910.1"/>
    <property type="molecule type" value="Genomic_DNA"/>
</dbReference>
<evidence type="ECO:0000313" key="3">
    <source>
        <dbReference type="EMBL" id="KIH69910.1"/>
    </source>
</evidence>
<sequence>MNQLKELRKKNGYTQLELADKIGIAKTTIASYEQGHRSIPVTTAIKLSKVLNAHWTIFFEDEVRETYDKKEA</sequence>
<dbReference type="AlphaFoldDB" id="A0A0C2H7V4"/>
<comment type="caution">
    <text evidence="3">The sequence shown here is derived from an EMBL/GenBank/DDBJ whole genome shotgun (WGS) entry which is preliminary data.</text>
</comment>
<feature type="domain" description="HTH cro/C1-type" evidence="2">
    <location>
        <begin position="4"/>
        <end position="58"/>
    </location>
</feature>
<evidence type="ECO:0000259" key="2">
    <source>
        <dbReference type="PROSITE" id="PS50943"/>
    </source>
</evidence>
<dbReference type="InterPro" id="IPR001387">
    <property type="entry name" value="Cro/C1-type_HTH"/>
</dbReference>
<dbReference type="InterPro" id="IPR010982">
    <property type="entry name" value="Lambda_DNA-bd_dom_sf"/>
</dbReference>
<accession>A0A0C2H7V4</accession>
<reference evidence="3 5" key="1">
    <citation type="submission" date="2015-01" db="EMBL/GenBank/DDBJ databases">
        <title>Genome sequences of high lactate-tolerant strain Salinicoccus roseus W12 with industrial interest.</title>
        <authorList>
            <person name="Wang H."/>
            <person name="Yu B."/>
        </authorList>
    </citation>
    <scope>NUCLEOTIDE SEQUENCE [LARGE SCALE GENOMIC DNA]</scope>
    <source>
        <strain evidence="3 5">W12</strain>
    </source>
</reference>
<evidence type="ECO:0000313" key="4">
    <source>
        <dbReference type="EMBL" id="MDB0581197.1"/>
    </source>
</evidence>
<evidence type="ECO:0000313" key="5">
    <source>
        <dbReference type="Proteomes" id="UP000031546"/>
    </source>
</evidence>
<proteinExistence type="predicted"/>
<dbReference type="Proteomes" id="UP000031546">
    <property type="component" value="Unassembled WGS sequence"/>
</dbReference>
<organism evidence="3 5">
    <name type="scientific">Salinicoccus roseus</name>
    <dbReference type="NCBI Taxonomy" id="45670"/>
    <lineage>
        <taxon>Bacteria</taxon>
        <taxon>Bacillati</taxon>
        <taxon>Bacillota</taxon>
        <taxon>Bacilli</taxon>
        <taxon>Bacillales</taxon>
        <taxon>Staphylococcaceae</taxon>
        <taxon>Salinicoccus</taxon>
    </lineage>
</organism>
<dbReference type="GeneID" id="77845956"/>
<dbReference type="Gene3D" id="1.10.260.40">
    <property type="entry name" value="lambda repressor-like DNA-binding domains"/>
    <property type="match status" value="1"/>
</dbReference>
<reference evidence="4" key="3">
    <citation type="submission" date="2022-12" db="EMBL/GenBank/DDBJ databases">
        <title>Genome analysis and biological profiling of marine Salinicoccus roseus MOSEL-ME25.</title>
        <authorList>
            <person name="Mirza F.T."/>
            <person name="Xie Y."/>
            <person name="Shinwari Z.K."/>
        </authorList>
    </citation>
    <scope>NUCLEOTIDE SEQUENCE</scope>
    <source>
        <strain evidence="4">MOSEL-ME25</strain>
    </source>
</reference>
<dbReference type="CDD" id="cd00093">
    <property type="entry name" value="HTH_XRE"/>
    <property type="match status" value="1"/>
</dbReference>
<dbReference type="SMART" id="SM00530">
    <property type="entry name" value="HTH_XRE"/>
    <property type="match status" value="1"/>
</dbReference>
<dbReference type="PANTHER" id="PTHR46558:SF4">
    <property type="entry name" value="DNA-BIDING PHAGE PROTEIN"/>
    <property type="match status" value="1"/>
</dbReference>
<evidence type="ECO:0000256" key="1">
    <source>
        <dbReference type="ARBA" id="ARBA00023125"/>
    </source>
</evidence>
<keyword evidence="1" id="KW-0238">DNA-binding</keyword>
<keyword evidence="6" id="KW-1185">Reference proteome</keyword>
<dbReference type="PROSITE" id="PS50943">
    <property type="entry name" value="HTH_CROC1"/>
    <property type="match status" value="1"/>
</dbReference>
<name>A0A0C2H7V4_9STAP</name>
<dbReference type="GO" id="GO:0003677">
    <property type="term" value="F:DNA binding"/>
    <property type="evidence" value="ECO:0007669"/>
    <property type="project" value="UniProtKB-KW"/>
</dbReference>
<dbReference type="SUPFAM" id="SSF47413">
    <property type="entry name" value="lambda repressor-like DNA-binding domains"/>
    <property type="match status" value="1"/>
</dbReference>
<dbReference type="OrthoDB" id="1859224at2"/>
<dbReference type="Proteomes" id="UP000527860">
    <property type="component" value="Unassembled WGS sequence"/>
</dbReference>
<protein>
    <submittedName>
        <fullName evidence="3">Cro/Cl family transcriptional regulator</fullName>
    </submittedName>
    <submittedName>
        <fullName evidence="4">Helix-turn-helix transcriptional regulator</fullName>
    </submittedName>
</protein>
<dbReference type="RefSeq" id="WP_040106551.1">
    <property type="nucleotide sequence ID" value="NZ_JABEVU030000001.1"/>
</dbReference>
<evidence type="ECO:0000313" key="6">
    <source>
        <dbReference type="Proteomes" id="UP000527860"/>
    </source>
</evidence>
<gene>
    <name evidence="4" type="ORF">F7P68_0011760</name>
    <name evidence="3" type="ORF">SN16_10350</name>
</gene>
<dbReference type="PANTHER" id="PTHR46558">
    <property type="entry name" value="TRACRIPTIONAL REGULATORY PROTEIN-RELATED-RELATED"/>
    <property type="match status" value="1"/>
</dbReference>
<dbReference type="Pfam" id="PF01381">
    <property type="entry name" value="HTH_3"/>
    <property type="match status" value="1"/>
</dbReference>
<dbReference type="STRING" id="45670.SN16_10350"/>
<dbReference type="EMBL" id="JABEVU030000001">
    <property type="protein sequence ID" value="MDB0581197.1"/>
    <property type="molecule type" value="Genomic_DNA"/>
</dbReference>